<evidence type="ECO:0000313" key="13">
    <source>
        <dbReference type="Proteomes" id="UP000019095"/>
    </source>
</evidence>
<dbReference type="EC" id="4.2.1.33" evidence="6"/>
<feature type="domain" description="Aconitase A/isopropylmalate dehydratase small subunit swivel" evidence="11">
    <location>
        <begin position="5"/>
        <end position="124"/>
    </location>
</feature>
<evidence type="ECO:0000313" key="12">
    <source>
        <dbReference type="EMBL" id="AHG62540.1"/>
    </source>
</evidence>
<dbReference type="STRING" id="1247726.MIM_c04380"/>
<evidence type="ECO:0000256" key="10">
    <source>
        <dbReference type="ARBA" id="ARBA00023304"/>
    </source>
</evidence>
<reference evidence="12 13" key="1">
    <citation type="journal article" date="2014" name="Microbiology">
        <title>Unravelling the complete genome sequence of Advenella mimigardefordensis strain DPN7T and novel insights in the catabolism of the xenobiotic polythioester precursor 3,3'-dithiodipropionate.</title>
        <authorList>
            <person name="Wubbeler J.H."/>
            <person name="Hiessl S."/>
            <person name="Schuldes J."/>
            <person name="Thurmer A."/>
            <person name="Daniel R."/>
            <person name="Steinbuchel A."/>
        </authorList>
    </citation>
    <scope>NUCLEOTIDE SEQUENCE [LARGE SCALE GENOMIC DNA]</scope>
    <source>
        <strain evidence="13">DSM 17166 / LMG 22922 / DPN7</strain>
    </source>
</reference>
<keyword evidence="8" id="KW-0028">Amino-acid biosynthesis</keyword>
<comment type="catalytic activity">
    <reaction evidence="1">
        <text>(2R,3S)-3-isopropylmalate = (2S)-2-isopropylmalate</text>
        <dbReference type="Rhea" id="RHEA:32287"/>
        <dbReference type="ChEBI" id="CHEBI:1178"/>
        <dbReference type="ChEBI" id="CHEBI:35121"/>
        <dbReference type="EC" id="4.2.1.33"/>
    </reaction>
</comment>
<dbReference type="PANTHER" id="PTHR43345:SF5">
    <property type="entry name" value="3-ISOPROPYLMALATE DEHYDRATASE SMALL SUBUNIT"/>
    <property type="match status" value="1"/>
</dbReference>
<evidence type="ECO:0000259" key="11">
    <source>
        <dbReference type="Pfam" id="PF00694"/>
    </source>
</evidence>
<evidence type="ECO:0000256" key="7">
    <source>
        <dbReference type="ARBA" id="ARBA00022430"/>
    </source>
</evidence>
<evidence type="ECO:0000256" key="8">
    <source>
        <dbReference type="ARBA" id="ARBA00022605"/>
    </source>
</evidence>
<dbReference type="InterPro" id="IPR000573">
    <property type="entry name" value="AconitaseA/IPMdHydase_ssu_swvl"/>
</dbReference>
<dbReference type="Pfam" id="PF00694">
    <property type="entry name" value="Aconitase_C"/>
    <property type="match status" value="1"/>
</dbReference>
<comment type="subunit">
    <text evidence="5">Heterodimer of LeuC and LeuD.</text>
</comment>
<dbReference type="eggNOG" id="COG0066">
    <property type="taxonomic scope" value="Bacteria"/>
</dbReference>
<dbReference type="Gene3D" id="3.20.19.10">
    <property type="entry name" value="Aconitase, domain 4"/>
    <property type="match status" value="1"/>
</dbReference>
<dbReference type="InterPro" id="IPR015928">
    <property type="entry name" value="Aconitase/3IPM_dehydase_swvl"/>
</dbReference>
<proteinExistence type="inferred from homology"/>
<dbReference type="NCBIfam" id="NF002458">
    <property type="entry name" value="PRK01641.1"/>
    <property type="match status" value="1"/>
</dbReference>
<dbReference type="AlphaFoldDB" id="W0PAU5"/>
<comment type="similarity">
    <text evidence="4">Belongs to the LeuD family. LeuD type 1 subfamily.</text>
</comment>
<evidence type="ECO:0000256" key="1">
    <source>
        <dbReference type="ARBA" id="ARBA00000491"/>
    </source>
</evidence>
<evidence type="ECO:0000256" key="9">
    <source>
        <dbReference type="ARBA" id="ARBA00023239"/>
    </source>
</evidence>
<dbReference type="SUPFAM" id="SSF52016">
    <property type="entry name" value="LeuD/IlvD-like"/>
    <property type="match status" value="1"/>
</dbReference>
<dbReference type="NCBIfam" id="TIGR00171">
    <property type="entry name" value="leuD"/>
    <property type="match status" value="1"/>
</dbReference>
<evidence type="ECO:0000256" key="4">
    <source>
        <dbReference type="ARBA" id="ARBA00009845"/>
    </source>
</evidence>
<dbReference type="InterPro" id="IPR004431">
    <property type="entry name" value="3-IsopropMal_deHydase_ssu"/>
</dbReference>
<dbReference type="HOGENOM" id="CLU_081378_0_3_4"/>
<keyword evidence="9 12" id="KW-0456">Lyase</keyword>
<evidence type="ECO:0000256" key="5">
    <source>
        <dbReference type="ARBA" id="ARBA00011271"/>
    </source>
</evidence>
<keyword evidence="10" id="KW-0100">Branched-chain amino acid biosynthesis</keyword>
<dbReference type="GO" id="GO:0003861">
    <property type="term" value="F:3-isopropylmalate dehydratase activity"/>
    <property type="evidence" value="ECO:0007669"/>
    <property type="project" value="UniProtKB-EC"/>
</dbReference>
<dbReference type="GO" id="GO:0009316">
    <property type="term" value="C:3-isopropylmalate dehydratase complex"/>
    <property type="evidence" value="ECO:0007669"/>
    <property type="project" value="InterPro"/>
</dbReference>
<dbReference type="OrthoDB" id="9777465at2"/>
<dbReference type="KEGG" id="amim:MIM_c04380"/>
<dbReference type="CDD" id="cd01577">
    <property type="entry name" value="IPMI_Swivel"/>
    <property type="match status" value="1"/>
</dbReference>
<dbReference type="PANTHER" id="PTHR43345">
    <property type="entry name" value="3-ISOPROPYLMALATE DEHYDRATASE SMALL SUBUNIT 2-RELATED-RELATED"/>
    <property type="match status" value="1"/>
</dbReference>
<dbReference type="GO" id="GO:0009098">
    <property type="term" value="P:L-leucine biosynthetic process"/>
    <property type="evidence" value="ECO:0007669"/>
    <property type="project" value="UniProtKB-UniPathway"/>
</dbReference>
<sequence length="213" mass="23591">MSLQPFTIVTGAAPYLRHTNMDTDVIIRIERLTSLGRDQLGPYALEALRYLPDGSEDPAFILNQEQFRGAPFILAGENFGCGSSREGAVWALQGIGIRCIIAPSFGDIFYSNCFQNGVLPIRLSLQHIETLAAACQDGVPLTVDLEQCILHVSGASSIRFEVDVLRREGLLHGLDDIGLTLKHNAEIVAWQHKDRLRRPWAWNTVARTDTLPP</sequence>
<dbReference type="Proteomes" id="UP000019095">
    <property type="component" value="Chromosome"/>
</dbReference>
<accession>W0PAU5</accession>
<organism evidence="12 13">
    <name type="scientific">Advenella mimigardefordensis (strain DSM 17166 / LMG 22922 / DPN7)</name>
    <dbReference type="NCBI Taxonomy" id="1247726"/>
    <lineage>
        <taxon>Bacteria</taxon>
        <taxon>Pseudomonadati</taxon>
        <taxon>Pseudomonadota</taxon>
        <taxon>Betaproteobacteria</taxon>
        <taxon>Burkholderiales</taxon>
        <taxon>Alcaligenaceae</taxon>
    </lineage>
</organism>
<dbReference type="InterPro" id="IPR033940">
    <property type="entry name" value="IPMI_Swivel"/>
</dbReference>
<dbReference type="InterPro" id="IPR050075">
    <property type="entry name" value="LeuD"/>
</dbReference>
<dbReference type="PATRIC" id="fig|1247726.3.peg.480"/>
<name>W0PAU5_ADVMD</name>
<evidence type="ECO:0000256" key="2">
    <source>
        <dbReference type="ARBA" id="ARBA00002695"/>
    </source>
</evidence>
<keyword evidence="7" id="KW-0432">Leucine biosynthesis</keyword>
<keyword evidence="13" id="KW-1185">Reference proteome</keyword>
<comment type="pathway">
    <text evidence="3">Amino-acid biosynthesis; L-leucine biosynthesis; L-leucine from 3-methyl-2-oxobutanoate: step 2/4.</text>
</comment>
<evidence type="ECO:0000256" key="3">
    <source>
        <dbReference type="ARBA" id="ARBA00004729"/>
    </source>
</evidence>
<gene>
    <name evidence="12" type="primary">leuD2</name>
    <name evidence="12" type="ORF">MIM_c04380</name>
</gene>
<dbReference type="UniPathway" id="UPA00048">
    <property type="reaction ID" value="UER00071"/>
</dbReference>
<dbReference type="EMBL" id="CP003915">
    <property type="protein sequence ID" value="AHG62540.1"/>
    <property type="molecule type" value="Genomic_DNA"/>
</dbReference>
<evidence type="ECO:0000256" key="6">
    <source>
        <dbReference type="ARBA" id="ARBA00011998"/>
    </source>
</evidence>
<comment type="function">
    <text evidence="2">Catalyzes the isomerization between 2-isopropylmalate and 3-isopropylmalate, via the formation of 2-isopropylmaleate.</text>
</comment>
<protein>
    <recommendedName>
        <fullName evidence="6">3-isopropylmalate dehydratase</fullName>
        <ecNumber evidence="6">4.2.1.33</ecNumber>
    </recommendedName>
</protein>